<evidence type="ECO:0000256" key="1">
    <source>
        <dbReference type="SAM" id="MobiDB-lite"/>
    </source>
</evidence>
<dbReference type="PANTHER" id="PTHR24024">
    <property type="entry name" value="PULMONARY SURFACTANT-ASSOCIATED PROTEIN A"/>
    <property type="match status" value="1"/>
</dbReference>
<evidence type="ECO:0000313" key="4">
    <source>
        <dbReference type="Proteomes" id="UP001208570"/>
    </source>
</evidence>
<feature type="compositionally biased region" description="Pro residues" evidence="1">
    <location>
        <begin position="126"/>
        <end position="143"/>
    </location>
</feature>
<dbReference type="AlphaFoldDB" id="A0AAD9NF41"/>
<feature type="compositionally biased region" description="Low complexity" evidence="1">
    <location>
        <begin position="19"/>
        <end position="30"/>
    </location>
</feature>
<evidence type="ECO:0000256" key="2">
    <source>
        <dbReference type="SAM" id="Phobius"/>
    </source>
</evidence>
<feature type="region of interest" description="Disordered" evidence="1">
    <location>
        <begin position="126"/>
        <end position="172"/>
    </location>
</feature>
<comment type="caution">
    <text evidence="3">The sequence shown here is derived from an EMBL/GenBank/DDBJ whole genome shotgun (WGS) entry which is preliminary data.</text>
</comment>
<reference evidence="3" key="1">
    <citation type="journal article" date="2023" name="Mol. Biol. Evol.">
        <title>Third-Generation Sequencing Reveals the Adaptive Role of the Epigenome in Three Deep-Sea Polychaetes.</title>
        <authorList>
            <person name="Perez M."/>
            <person name="Aroh O."/>
            <person name="Sun Y."/>
            <person name="Lan Y."/>
            <person name="Juniper S.K."/>
            <person name="Young C.R."/>
            <person name="Angers B."/>
            <person name="Qian P.Y."/>
        </authorList>
    </citation>
    <scope>NUCLEOTIDE SEQUENCE</scope>
    <source>
        <strain evidence="3">P08H-3</strain>
    </source>
</reference>
<feature type="compositionally biased region" description="Basic and acidic residues" evidence="1">
    <location>
        <begin position="33"/>
        <end position="47"/>
    </location>
</feature>
<dbReference type="PANTHER" id="PTHR24024:SF18">
    <property type="entry name" value="SHORT-CHAIN COLLAGEN C4-LIKE"/>
    <property type="match status" value="1"/>
</dbReference>
<keyword evidence="2" id="KW-1133">Transmembrane helix</keyword>
<dbReference type="InterPro" id="IPR051077">
    <property type="entry name" value="Ca-dependent_lectin"/>
</dbReference>
<accession>A0AAD9NF41</accession>
<dbReference type="Proteomes" id="UP001208570">
    <property type="component" value="Unassembled WGS sequence"/>
</dbReference>
<gene>
    <name evidence="3" type="ORF">LSH36_22g10014</name>
</gene>
<proteinExistence type="predicted"/>
<feature type="transmembrane region" description="Helical" evidence="2">
    <location>
        <begin position="54"/>
        <end position="77"/>
    </location>
</feature>
<keyword evidence="2" id="KW-0472">Membrane</keyword>
<keyword evidence="2" id="KW-0812">Transmembrane</keyword>
<feature type="region of interest" description="Disordered" evidence="1">
    <location>
        <begin position="18"/>
        <end position="47"/>
    </location>
</feature>
<protein>
    <submittedName>
        <fullName evidence="3">Uncharacterized protein</fullName>
    </submittedName>
</protein>
<keyword evidence="4" id="KW-1185">Reference proteome</keyword>
<sequence>MTTPKYIENEDYNEFKPRSASSLYASPPSSTLRIDRNQRPSSGDKSDVNKLRCLSCLVGVIILILTVHSVIITLMLLQHPNILWRDFQNFIYPPSPTTTTTTLIPESLGVSGPTGPRGLPGLCCPPGPPGPMGPPGPRGPPVRPGIEGPRGQGLMGQTGPRGPPGEMATERSTDAGGAVYTRWGRTSCPRPDVELIYSGSVGGSSHTHSGSGANYLCMHPLPQWAKYENGFHHRHGRALIYGAEYENMGSVFSGRNLDNNDIPCAVCRPRDKKTVIMVPGRLECPSDRWTVEYKGYLVSDNYSHKGKKMFVCLDDDPETIQGGAADLNGALFYLTEARCGPLPCPNYVDGRELTCVVCSL</sequence>
<dbReference type="EMBL" id="JAODUP010000022">
    <property type="protein sequence ID" value="KAK2167947.1"/>
    <property type="molecule type" value="Genomic_DNA"/>
</dbReference>
<dbReference type="GO" id="GO:0005615">
    <property type="term" value="C:extracellular space"/>
    <property type="evidence" value="ECO:0007669"/>
    <property type="project" value="TreeGrafter"/>
</dbReference>
<evidence type="ECO:0000313" key="3">
    <source>
        <dbReference type="EMBL" id="KAK2167947.1"/>
    </source>
</evidence>
<name>A0AAD9NF41_9ANNE</name>
<organism evidence="3 4">
    <name type="scientific">Paralvinella palmiformis</name>
    <dbReference type="NCBI Taxonomy" id="53620"/>
    <lineage>
        <taxon>Eukaryota</taxon>
        <taxon>Metazoa</taxon>
        <taxon>Spiralia</taxon>
        <taxon>Lophotrochozoa</taxon>
        <taxon>Annelida</taxon>
        <taxon>Polychaeta</taxon>
        <taxon>Sedentaria</taxon>
        <taxon>Canalipalpata</taxon>
        <taxon>Terebellida</taxon>
        <taxon>Terebelliformia</taxon>
        <taxon>Alvinellidae</taxon>
        <taxon>Paralvinella</taxon>
    </lineage>
</organism>